<gene>
    <name evidence="8" type="ORF">Theth_1739</name>
</gene>
<keyword evidence="9" id="KW-1185">Reference proteome</keyword>
<dbReference type="CDD" id="cd16380">
    <property type="entry name" value="YitT_C"/>
    <property type="match status" value="1"/>
</dbReference>
<keyword evidence="4 6" id="KW-1133">Transmembrane helix</keyword>
<dbReference type="STRING" id="688269.Theth_1739"/>
<feature type="domain" description="DUF2179" evidence="7">
    <location>
        <begin position="231"/>
        <end position="285"/>
    </location>
</feature>
<feature type="transmembrane region" description="Helical" evidence="6">
    <location>
        <begin position="64"/>
        <end position="83"/>
    </location>
</feature>
<dbReference type="Pfam" id="PF02588">
    <property type="entry name" value="YitT_membrane"/>
    <property type="match status" value="1"/>
</dbReference>
<name>F7YVW1_9THEM</name>
<evidence type="ECO:0000256" key="5">
    <source>
        <dbReference type="ARBA" id="ARBA00023136"/>
    </source>
</evidence>
<dbReference type="RefSeq" id="WP_013932991.1">
    <property type="nucleotide sequence ID" value="NC_015707.1"/>
</dbReference>
<dbReference type="InterPro" id="IPR051461">
    <property type="entry name" value="UPF0750_membrane"/>
</dbReference>
<dbReference type="PIRSF" id="PIRSF006483">
    <property type="entry name" value="Membrane_protein_YitT"/>
    <property type="match status" value="1"/>
</dbReference>
<dbReference type="Proteomes" id="UP000006804">
    <property type="component" value="Chromosome"/>
</dbReference>
<comment type="subcellular location">
    <subcellularLocation>
        <location evidence="1">Cell membrane</location>
        <topology evidence="1">Multi-pass membrane protein</topology>
    </subcellularLocation>
</comment>
<reference evidence="8 9" key="1">
    <citation type="submission" date="2010-11" db="EMBL/GenBank/DDBJ databases">
        <title>The complete genome of Thermotoga thermarum DSM 5069.</title>
        <authorList>
            <consortium name="US DOE Joint Genome Institute (JGI-PGF)"/>
            <person name="Lucas S."/>
            <person name="Copeland A."/>
            <person name="Lapidus A."/>
            <person name="Bruce D."/>
            <person name="Goodwin L."/>
            <person name="Pitluck S."/>
            <person name="Kyrpides N."/>
            <person name="Mavromatis K."/>
            <person name="Ivanova N."/>
            <person name="Zeytun A."/>
            <person name="Brettin T."/>
            <person name="Detter J.C."/>
            <person name="Tapia R."/>
            <person name="Han C."/>
            <person name="Land M."/>
            <person name="Hauser L."/>
            <person name="Markowitz V."/>
            <person name="Cheng J.-F."/>
            <person name="Hugenholtz P."/>
            <person name="Woyke T."/>
            <person name="Wu D."/>
            <person name="Spring S."/>
            <person name="Schroeder M."/>
            <person name="Brambilla E."/>
            <person name="Klenk H.-P."/>
            <person name="Eisen J.A."/>
        </authorList>
    </citation>
    <scope>NUCLEOTIDE SEQUENCE [LARGE SCALE GENOMIC DNA]</scope>
    <source>
        <strain evidence="8 9">DSM 5069</strain>
    </source>
</reference>
<keyword evidence="2" id="KW-1003">Cell membrane</keyword>
<dbReference type="HOGENOM" id="CLU_063199_0_0_0"/>
<dbReference type="InterPro" id="IPR015867">
    <property type="entry name" value="N-reg_PII/ATP_PRibTrfase_C"/>
</dbReference>
<organism evidence="8 9">
    <name type="scientific">Pseudothermotoga thermarum DSM 5069</name>
    <dbReference type="NCBI Taxonomy" id="688269"/>
    <lineage>
        <taxon>Bacteria</taxon>
        <taxon>Thermotogati</taxon>
        <taxon>Thermotogota</taxon>
        <taxon>Thermotogae</taxon>
        <taxon>Thermotogales</taxon>
        <taxon>Thermotogaceae</taxon>
        <taxon>Pseudothermotoga</taxon>
    </lineage>
</organism>
<dbReference type="eggNOG" id="COG1284">
    <property type="taxonomic scope" value="Bacteria"/>
</dbReference>
<evidence type="ECO:0000256" key="4">
    <source>
        <dbReference type="ARBA" id="ARBA00022989"/>
    </source>
</evidence>
<evidence type="ECO:0000259" key="7">
    <source>
        <dbReference type="Pfam" id="PF10035"/>
    </source>
</evidence>
<evidence type="ECO:0000256" key="3">
    <source>
        <dbReference type="ARBA" id="ARBA00022692"/>
    </source>
</evidence>
<evidence type="ECO:0000313" key="8">
    <source>
        <dbReference type="EMBL" id="AEH51783.1"/>
    </source>
</evidence>
<feature type="transmembrane region" description="Helical" evidence="6">
    <location>
        <begin position="183"/>
        <end position="202"/>
    </location>
</feature>
<protein>
    <recommendedName>
        <fullName evidence="7">DUF2179 domain-containing protein</fullName>
    </recommendedName>
</protein>
<dbReference type="OrthoDB" id="9779786at2"/>
<feature type="transmembrane region" description="Helical" evidence="6">
    <location>
        <begin position="19"/>
        <end position="37"/>
    </location>
</feature>
<evidence type="ECO:0000256" key="6">
    <source>
        <dbReference type="SAM" id="Phobius"/>
    </source>
</evidence>
<dbReference type="InterPro" id="IPR003740">
    <property type="entry name" value="YitT"/>
</dbReference>
<dbReference type="GO" id="GO:0005886">
    <property type="term" value="C:plasma membrane"/>
    <property type="evidence" value="ECO:0007669"/>
    <property type="project" value="UniProtKB-SubCell"/>
</dbReference>
<keyword evidence="3 6" id="KW-0812">Transmembrane</keyword>
<sequence>MEIIEGGDLVKKSVIVKEYIVASLGVALTAVGVVTFLIPNNIAAGGASGLAIILHHYFKLPVGIWMYIINALLFLLAFLTVGFDFSVKTIYCTFLTTFFIDFFDRIVPIPKYHAGDMFIAVFFGSVITAVGMAITFTQNASTGGTDIVARILNRFFALPIGTTLLTVDVLIGITAGVTFGAKTGMYAILAIIMNGMMIDFAMKGIETSTLVMVISEKNDEIARFVLYDLQRGATFLEGKGAYTGKDRQILLIVLKRRELGELISFIRKTDKKAFIIVSEARYTFGEGFQNIHNVF</sequence>
<dbReference type="PATRIC" id="fig|688269.3.peg.1789"/>
<evidence type="ECO:0000256" key="2">
    <source>
        <dbReference type="ARBA" id="ARBA00022475"/>
    </source>
</evidence>
<evidence type="ECO:0000256" key="1">
    <source>
        <dbReference type="ARBA" id="ARBA00004651"/>
    </source>
</evidence>
<evidence type="ECO:0000313" key="9">
    <source>
        <dbReference type="Proteomes" id="UP000006804"/>
    </source>
</evidence>
<accession>F7YVW1</accession>
<dbReference type="EMBL" id="CP002351">
    <property type="protein sequence ID" value="AEH51783.1"/>
    <property type="molecule type" value="Genomic_DNA"/>
</dbReference>
<keyword evidence="5 6" id="KW-0472">Membrane</keyword>
<dbReference type="PANTHER" id="PTHR33545">
    <property type="entry name" value="UPF0750 MEMBRANE PROTEIN YITT-RELATED"/>
    <property type="match status" value="1"/>
</dbReference>
<dbReference type="Gene3D" id="3.30.70.120">
    <property type="match status" value="1"/>
</dbReference>
<dbReference type="AlphaFoldDB" id="F7YVW1"/>
<dbReference type="PANTHER" id="PTHR33545:SF5">
    <property type="entry name" value="UPF0750 MEMBRANE PROTEIN YITT"/>
    <property type="match status" value="1"/>
</dbReference>
<dbReference type="InterPro" id="IPR019264">
    <property type="entry name" value="DUF2179"/>
</dbReference>
<dbReference type="KEGG" id="tta:Theth_1739"/>
<dbReference type="Pfam" id="PF10035">
    <property type="entry name" value="DUF2179"/>
    <property type="match status" value="1"/>
</dbReference>
<proteinExistence type="predicted"/>
<feature type="transmembrane region" description="Helical" evidence="6">
    <location>
        <begin position="113"/>
        <end position="134"/>
    </location>
</feature>
<feature type="transmembrane region" description="Helical" evidence="6">
    <location>
        <begin position="155"/>
        <end position="177"/>
    </location>
</feature>